<keyword evidence="1" id="KW-0812">Transmembrane</keyword>
<proteinExistence type="predicted"/>
<name>A0A6B8RVE8_9BACL</name>
<feature type="transmembrane region" description="Helical" evidence="1">
    <location>
        <begin position="382"/>
        <end position="404"/>
    </location>
</feature>
<feature type="transmembrane region" description="Helical" evidence="1">
    <location>
        <begin position="314"/>
        <end position="331"/>
    </location>
</feature>
<keyword evidence="1" id="KW-0472">Membrane</keyword>
<dbReference type="AlphaFoldDB" id="A0A6B8RVE8"/>
<feature type="transmembrane region" description="Helical" evidence="1">
    <location>
        <begin position="410"/>
        <end position="430"/>
    </location>
</feature>
<feature type="transmembrane region" description="Helical" evidence="1">
    <location>
        <begin position="125"/>
        <end position="145"/>
    </location>
</feature>
<sequence length="434" mass="50636">MQASKRLIIRLLSFIDLRRPAMLTPAKLFLKRLAAHGAFQWSVLRLVVDWIIALYFIVPAFVILGFQYHSWWDHAPVWIEKIPYYIIVIILYRIATMGTVRLFVEEADQLFLLQHSKWIPRLKRLGMAYSFIFHLVFSAAIVALLAPLLVVHYLLTPGQLIMLFFYMVIFRNLSAFIKHFLSLRYSSWRYLLATIGLQLVMTTIFVYTVLTMKLELFLWSGEVLVFALLTYLSMKYRLHLKGTFARDVEHEQTQRLKFIALLLRRNVTRKPKTQKVKPFFFSQSNLIFKQRNPVNGLVELYLKSFVRSGVQMRLYLQFLAVGMGLMALPILPKTIKIVLWLVLSIFFCNWLKVYWYEVLDSPFVQMFSWKDIDRQSAAQKGIFYAVLPGYSLIGLTLGITSLTWSGTLSILLFGGAIVYMMTNIIITMTFKKQA</sequence>
<feature type="transmembrane region" description="Helical" evidence="1">
    <location>
        <begin position="50"/>
        <end position="70"/>
    </location>
</feature>
<feature type="transmembrane region" description="Helical" evidence="1">
    <location>
        <begin position="151"/>
        <end position="169"/>
    </location>
</feature>
<reference evidence="3" key="1">
    <citation type="submission" date="2018-11" db="EMBL/GenBank/DDBJ databases">
        <title>Complete genome sequence of Paenibacillus sp. ML311-T8.</title>
        <authorList>
            <person name="Nam Y.-D."/>
            <person name="Kang J."/>
            <person name="Chung W.-H."/>
            <person name="Park Y.S."/>
        </authorList>
    </citation>
    <scope>NUCLEOTIDE SEQUENCE [LARGE SCALE GENOMIC DNA]</scope>
    <source>
        <strain evidence="3">ML311-T8</strain>
    </source>
</reference>
<keyword evidence="1" id="KW-1133">Transmembrane helix</keyword>
<dbReference type="Proteomes" id="UP000426246">
    <property type="component" value="Chromosome"/>
</dbReference>
<gene>
    <name evidence="2" type="ORF">EHS13_35220</name>
</gene>
<evidence type="ECO:0000313" key="2">
    <source>
        <dbReference type="EMBL" id="QGQ99744.1"/>
    </source>
</evidence>
<dbReference type="KEGG" id="ppsc:EHS13_35220"/>
<feature type="transmembrane region" description="Helical" evidence="1">
    <location>
        <begin position="82"/>
        <end position="104"/>
    </location>
</feature>
<organism evidence="2 3">
    <name type="scientific">Paenibacillus psychroresistens</name>
    <dbReference type="NCBI Taxonomy" id="1778678"/>
    <lineage>
        <taxon>Bacteria</taxon>
        <taxon>Bacillati</taxon>
        <taxon>Bacillota</taxon>
        <taxon>Bacilli</taxon>
        <taxon>Bacillales</taxon>
        <taxon>Paenibacillaceae</taxon>
        <taxon>Paenibacillus</taxon>
    </lineage>
</organism>
<evidence type="ECO:0000313" key="3">
    <source>
        <dbReference type="Proteomes" id="UP000426246"/>
    </source>
</evidence>
<dbReference type="EMBL" id="CP034235">
    <property type="protein sequence ID" value="QGQ99744.1"/>
    <property type="molecule type" value="Genomic_DNA"/>
</dbReference>
<feature type="transmembrane region" description="Helical" evidence="1">
    <location>
        <begin position="216"/>
        <end position="234"/>
    </location>
</feature>
<evidence type="ECO:0000256" key="1">
    <source>
        <dbReference type="SAM" id="Phobius"/>
    </source>
</evidence>
<accession>A0A6B8RVE8</accession>
<dbReference type="Pfam" id="PF05975">
    <property type="entry name" value="EcsB"/>
    <property type="match status" value="1"/>
</dbReference>
<keyword evidence="3" id="KW-1185">Reference proteome</keyword>
<protein>
    <submittedName>
        <fullName evidence="2">Uncharacterized protein</fullName>
    </submittedName>
</protein>
<feature type="transmembrane region" description="Helical" evidence="1">
    <location>
        <begin position="337"/>
        <end position="356"/>
    </location>
</feature>
<dbReference type="InterPro" id="IPR010288">
    <property type="entry name" value="EcsB_ABC"/>
</dbReference>
<dbReference type="GO" id="GO:0016020">
    <property type="term" value="C:membrane"/>
    <property type="evidence" value="ECO:0007669"/>
    <property type="project" value="InterPro"/>
</dbReference>
<feature type="transmembrane region" description="Helical" evidence="1">
    <location>
        <begin position="190"/>
        <end position="210"/>
    </location>
</feature>